<organism evidence="2 3">
    <name type="scientific">Crinalium epipsammum PCC 9333</name>
    <dbReference type="NCBI Taxonomy" id="1173022"/>
    <lineage>
        <taxon>Bacteria</taxon>
        <taxon>Bacillati</taxon>
        <taxon>Cyanobacteriota</taxon>
        <taxon>Cyanophyceae</taxon>
        <taxon>Gomontiellales</taxon>
        <taxon>Gomontiellaceae</taxon>
        <taxon>Crinalium</taxon>
    </lineage>
</organism>
<evidence type="ECO:0000313" key="3">
    <source>
        <dbReference type="Proteomes" id="UP000010472"/>
    </source>
</evidence>
<feature type="domain" description="FAD-binding" evidence="1">
    <location>
        <begin position="14"/>
        <end position="358"/>
    </location>
</feature>
<proteinExistence type="predicted"/>
<accession>K9W2Z6</accession>
<dbReference type="InterPro" id="IPR002938">
    <property type="entry name" value="FAD-bd"/>
</dbReference>
<evidence type="ECO:0000259" key="1">
    <source>
        <dbReference type="Pfam" id="PF01494"/>
    </source>
</evidence>
<dbReference type="KEGG" id="cep:Cri9333_3286"/>
<protein>
    <recommendedName>
        <fullName evidence="1">FAD-binding domain-containing protein</fullName>
    </recommendedName>
</protein>
<gene>
    <name evidence="2" type="ORF">Cri9333_3286</name>
</gene>
<dbReference type="PANTHER" id="PTHR43422">
    <property type="entry name" value="THIAMINE THIAZOLE SYNTHASE"/>
    <property type="match status" value="1"/>
</dbReference>
<dbReference type="SUPFAM" id="SSF51905">
    <property type="entry name" value="FAD/NAD(P)-binding domain"/>
    <property type="match status" value="1"/>
</dbReference>
<dbReference type="Gene3D" id="3.50.50.60">
    <property type="entry name" value="FAD/NAD(P)-binding domain"/>
    <property type="match status" value="1"/>
</dbReference>
<dbReference type="AlphaFoldDB" id="K9W2Z6"/>
<dbReference type="Proteomes" id="UP000010472">
    <property type="component" value="Chromosome"/>
</dbReference>
<dbReference type="RefSeq" id="WP_015204223.1">
    <property type="nucleotide sequence ID" value="NC_019753.1"/>
</dbReference>
<dbReference type="HOGENOM" id="CLU_028028_2_0_3"/>
<sequence length="452" mass="50903">MNDSPIHVNGNDHALVIGGSIAGLLAARVLVDYFDRVTIVERDRIPAQPIPRPGVPQSYQLHVLLSKGAQILEKLFPGFAQDLANAEAQKVDWAADFRWLTPGGWSPRFVSEIITYACTRNLLEFQLRERLLDDGRVKFCQGSQVTGLLANSDNTVVTGVQLRDENDREIEVLAQLIVDASGRNSKSPKWLQQIGYQPPQKTVVNAFLGYATRWYQNLSSNVDYKVLYVMPKAPNYPRGGLIYPAEGDRWLVGLVGVGRDYPPTDEAGFKEFARSLRTSEVYEAIKSAQPLSPIYSYQRTENCWHHYERMSRRPENFIALGDAVCAFNPVYGQGMTAAALSALTLDECLQQHQTGSSKDLTGLAQRFQAKLAKVNSVPWLMATNDDFRWSTTEGGKPNFMTRLLHSYLDKVSLTFSSSPELYKVFLEVVHMLKTPNAFFQPRFLWEVFKLGR</sequence>
<dbReference type="InterPro" id="IPR036188">
    <property type="entry name" value="FAD/NAD-bd_sf"/>
</dbReference>
<dbReference type="Pfam" id="PF01494">
    <property type="entry name" value="FAD_binding_3"/>
    <property type="match status" value="1"/>
</dbReference>
<dbReference type="PANTHER" id="PTHR43422:SF3">
    <property type="entry name" value="THIAMINE THIAZOLE SYNTHASE"/>
    <property type="match status" value="1"/>
</dbReference>
<dbReference type="eggNOG" id="COG0654">
    <property type="taxonomic scope" value="Bacteria"/>
</dbReference>
<dbReference type="STRING" id="1173022.Cri9333_3286"/>
<dbReference type="PATRIC" id="fig|1173022.3.peg.3552"/>
<dbReference type="OrthoDB" id="9790035at2"/>
<evidence type="ECO:0000313" key="2">
    <source>
        <dbReference type="EMBL" id="AFZ14117.1"/>
    </source>
</evidence>
<dbReference type="EMBL" id="CP003620">
    <property type="protein sequence ID" value="AFZ14117.1"/>
    <property type="molecule type" value="Genomic_DNA"/>
</dbReference>
<dbReference type="GO" id="GO:0071949">
    <property type="term" value="F:FAD binding"/>
    <property type="evidence" value="ECO:0007669"/>
    <property type="project" value="InterPro"/>
</dbReference>
<reference evidence="2 3" key="1">
    <citation type="submission" date="2012-06" db="EMBL/GenBank/DDBJ databases">
        <title>Finished chromosome of genome of Crinalium epipsammum PCC 9333.</title>
        <authorList>
            <consortium name="US DOE Joint Genome Institute"/>
            <person name="Gugger M."/>
            <person name="Coursin T."/>
            <person name="Rippka R."/>
            <person name="Tandeau De Marsac N."/>
            <person name="Huntemann M."/>
            <person name="Wei C.-L."/>
            <person name="Han J."/>
            <person name="Detter J.C."/>
            <person name="Han C."/>
            <person name="Tapia R."/>
            <person name="Davenport K."/>
            <person name="Daligault H."/>
            <person name="Erkkila T."/>
            <person name="Gu W."/>
            <person name="Munk A.C.C."/>
            <person name="Teshima H."/>
            <person name="Xu Y."/>
            <person name="Chain P."/>
            <person name="Chen A."/>
            <person name="Krypides N."/>
            <person name="Mavromatis K."/>
            <person name="Markowitz V."/>
            <person name="Szeto E."/>
            <person name="Ivanova N."/>
            <person name="Mikhailova N."/>
            <person name="Ovchinnikova G."/>
            <person name="Pagani I."/>
            <person name="Pati A."/>
            <person name="Goodwin L."/>
            <person name="Peters L."/>
            <person name="Pitluck S."/>
            <person name="Woyke T."/>
            <person name="Kerfeld C."/>
        </authorList>
    </citation>
    <scope>NUCLEOTIDE SEQUENCE [LARGE SCALE GENOMIC DNA]</scope>
    <source>
        <strain evidence="2 3">PCC 9333</strain>
    </source>
</reference>
<name>K9W2Z6_9CYAN</name>
<keyword evidence="3" id="KW-1185">Reference proteome</keyword>